<evidence type="ECO:0000313" key="4">
    <source>
        <dbReference type="Proteomes" id="UP001059610"/>
    </source>
</evidence>
<comment type="caution">
    <text evidence="3">The sequence shown here is derived from an EMBL/GenBank/DDBJ whole genome shotgun (WGS) entry which is preliminary data.</text>
</comment>
<name>A0ABQ5LF28_9GAMM</name>
<dbReference type="Pfam" id="PF01035">
    <property type="entry name" value="DNA_binding_1"/>
    <property type="match status" value="1"/>
</dbReference>
<feature type="domain" description="Methylated-DNA-[protein]-cysteine S-methyltransferase DNA binding" evidence="2">
    <location>
        <begin position="16"/>
        <end position="91"/>
    </location>
</feature>
<dbReference type="Gene3D" id="1.10.10.10">
    <property type="entry name" value="Winged helix-like DNA-binding domain superfamily/Winged helix DNA-binding domain"/>
    <property type="match status" value="1"/>
</dbReference>
<dbReference type="SUPFAM" id="SSF46767">
    <property type="entry name" value="Methylated DNA-protein cysteine methyltransferase, C-terminal domain"/>
    <property type="match status" value="1"/>
</dbReference>
<sequence length="113" mass="12195">MNNTEQMDNHEPSLPTRIYTVVASIPAGKVTTYGTIARLAGAAGAARQVGIVLSRLPAGSKLPWFRVVNAQGKISLTGPDYIRQKQALLADGVLFTPSDRINFKIYGWLTPPS</sequence>
<protein>
    <submittedName>
        <fullName evidence="3">Methylated-DNA--protein-cysteine methyltransferase</fullName>
    </submittedName>
</protein>
<dbReference type="InterPro" id="IPR036217">
    <property type="entry name" value="MethylDNA_cys_MeTrfase_DNAb"/>
</dbReference>
<dbReference type="GO" id="GO:0032259">
    <property type="term" value="P:methylation"/>
    <property type="evidence" value="ECO:0007669"/>
    <property type="project" value="UniProtKB-KW"/>
</dbReference>
<proteinExistence type="predicted"/>
<evidence type="ECO:0000256" key="1">
    <source>
        <dbReference type="ARBA" id="ARBA00022763"/>
    </source>
</evidence>
<dbReference type="InterPro" id="IPR014048">
    <property type="entry name" value="MethylDNA_cys_MeTrfase_DNA-bd"/>
</dbReference>
<reference evidence="3" key="1">
    <citation type="submission" date="2022-06" db="EMBL/GenBank/DDBJ databases">
        <title>Draft genome sequences of Pragia fontium str. JCM24417.</title>
        <authorList>
            <person name="Wakabayashi Y."/>
            <person name="Kojima K."/>
        </authorList>
    </citation>
    <scope>NUCLEOTIDE SEQUENCE</scope>
    <source>
        <strain evidence="3">JCM 24417</strain>
    </source>
</reference>
<keyword evidence="3" id="KW-0808">Transferase</keyword>
<keyword evidence="3" id="KW-0489">Methyltransferase</keyword>
<dbReference type="CDD" id="cd06445">
    <property type="entry name" value="ATase"/>
    <property type="match status" value="1"/>
</dbReference>
<organism evidence="3 4">
    <name type="scientific">Pragia fontium</name>
    <dbReference type="NCBI Taxonomy" id="82985"/>
    <lineage>
        <taxon>Bacteria</taxon>
        <taxon>Pseudomonadati</taxon>
        <taxon>Pseudomonadota</taxon>
        <taxon>Gammaproteobacteria</taxon>
        <taxon>Enterobacterales</taxon>
        <taxon>Budviciaceae</taxon>
        <taxon>Pragia</taxon>
    </lineage>
</organism>
<keyword evidence="4" id="KW-1185">Reference proteome</keyword>
<keyword evidence="1" id="KW-0227">DNA damage</keyword>
<dbReference type="EMBL" id="BRLJ01000001">
    <property type="protein sequence ID" value="GKX62223.1"/>
    <property type="molecule type" value="Genomic_DNA"/>
</dbReference>
<gene>
    <name evidence="3" type="ORF">SOASR032_07920</name>
</gene>
<evidence type="ECO:0000313" key="3">
    <source>
        <dbReference type="EMBL" id="GKX62223.1"/>
    </source>
</evidence>
<dbReference type="GO" id="GO:0008168">
    <property type="term" value="F:methyltransferase activity"/>
    <property type="evidence" value="ECO:0007669"/>
    <property type="project" value="UniProtKB-KW"/>
</dbReference>
<accession>A0ABQ5LF28</accession>
<dbReference type="InterPro" id="IPR036388">
    <property type="entry name" value="WH-like_DNA-bd_sf"/>
</dbReference>
<evidence type="ECO:0000259" key="2">
    <source>
        <dbReference type="Pfam" id="PF01035"/>
    </source>
</evidence>
<dbReference type="PANTHER" id="PTHR42942">
    <property type="entry name" value="6-O-METHYLGUANINE DNA METHYLTRANSFERASE"/>
    <property type="match status" value="1"/>
</dbReference>
<dbReference type="Proteomes" id="UP001059610">
    <property type="component" value="Unassembled WGS sequence"/>
</dbReference>
<dbReference type="PANTHER" id="PTHR42942:SF1">
    <property type="entry name" value="ALKYLTRANSFERASE-LIKE PROTEIN 1"/>
    <property type="match status" value="1"/>
</dbReference>
<dbReference type="InterPro" id="IPR052520">
    <property type="entry name" value="ATL_DNA_repair"/>
</dbReference>